<name>A0A8C2M9R2_CRIGR</name>
<evidence type="ECO:0000256" key="1">
    <source>
        <dbReference type="SAM" id="MobiDB-lite"/>
    </source>
</evidence>
<organism evidence="2 3">
    <name type="scientific">Cricetulus griseus</name>
    <name type="common">Chinese hamster</name>
    <name type="synonym">Cricetulus barabensis griseus</name>
    <dbReference type="NCBI Taxonomy" id="10029"/>
    <lineage>
        <taxon>Eukaryota</taxon>
        <taxon>Metazoa</taxon>
        <taxon>Chordata</taxon>
        <taxon>Craniata</taxon>
        <taxon>Vertebrata</taxon>
        <taxon>Euteleostomi</taxon>
        <taxon>Mammalia</taxon>
        <taxon>Eutheria</taxon>
        <taxon>Euarchontoglires</taxon>
        <taxon>Glires</taxon>
        <taxon>Rodentia</taxon>
        <taxon>Myomorpha</taxon>
        <taxon>Muroidea</taxon>
        <taxon>Cricetidae</taxon>
        <taxon>Cricetinae</taxon>
        <taxon>Cricetulus</taxon>
    </lineage>
</organism>
<dbReference type="OMA" id="SKIKPRW"/>
<evidence type="ECO:0000313" key="3">
    <source>
        <dbReference type="Proteomes" id="UP000694386"/>
    </source>
</evidence>
<protein>
    <submittedName>
        <fullName evidence="2">RIKEN cDNA 4930412O13 gene</fullName>
    </submittedName>
</protein>
<reference evidence="2" key="2">
    <citation type="submission" date="2025-09" db="UniProtKB">
        <authorList>
            <consortium name="Ensembl"/>
        </authorList>
    </citation>
    <scope>IDENTIFICATION</scope>
</reference>
<feature type="compositionally biased region" description="Basic residues" evidence="1">
    <location>
        <begin position="81"/>
        <end position="91"/>
    </location>
</feature>
<dbReference type="Ensembl" id="ENSCGRT00001020077.1">
    <property type="protein sequence ID" value="ENSCGRP00001015834.1"/>
    <property type="gene ID" value="ENSCGRG00001016342.1"/>
</dbReference>
<feature type="region of interest" description="Disordered" evidence="1">
    <location>
        <begin position="67"/>
        <end position="91"/>
    </location>
</feature>
<sequence>IEKTVVAVRLGRKWRPEWPLLKQLARDNNHQDAFNSILCKLQSRPARCDRQAGDNWEGLIVKQKSNVVGNESGSGPSRLRLPAHQRRPFSN</sequence>
<proteinExistence type="predicted"/>
<dbReference type="Proteomes" id="UP000694386">
    <property type="component" value="Unplaced"/>
</dbReference>
<dbReference type="AlphaFoldDB" id="A0A8C2M9R2"/>
<accession>A0A8C2M9R2</accession>
<evidence type="ECO:0000313" key="2">
    <source>
        <dbReference type="Ensembl" id="ENSCGRP00001015834.1"/>
    </source>
</evidence>
<reference evidence="2" key="1">
    <citation type="submission" date="2025-08" db="UniProtKB">
        <authorList>
            <consortium name="Ensembl"/>
        </authorList>
    </citation>
    <scope>IDENTIFICATION</scope>
</reference>